<evidence type="ECO:0000313" key="1">
    <source>
        <dbReference type="EMBL" id="BCP67111.1"/>
    </source>
</evidence>
<evidence type="ECO:0000313" key="3">
    <source>
        <dbReference type="Proteomes" id="UP000279841"/>
    </source>
</evidence>
<reference evidence="4" key="3">
    <citation type="submission" date="2021-01" db="EMBL/GenBank/DDBJ databases">
        <title>Complete Genome Sequence of Thermus thermophilus Strain HB5018, Isolated from Mine Onsen Hot Spring.</title>
        <authorList>
            <person name="Miyazaki K."/>
            <person name="Moriya T."/>
            <person name="Nemoto N."/>
            <person name="Oshima T."/>
            <person name="Yura K."/>
            <person name="Bessho Y."/>
        </authorList>
    </citation>
    <scope>NUCLEOTIDE SEQUENCE [LARGE SCALE GENOMIC DNA]</scope>
    <source>
        <strain evidence="4">HB5018</strain>
    </source>
</reference>
<dbReference type="EMBL" id="AP024270">
    <property type="protein sequence ID" value="BCP67111.1"/>
    <property type="molecule type" value="Genomic_DNA"/>
</dbReference>
<dbReference type="EMBL" id="LR027517">
    <property type="protein sequence ID" value="VCU54163.1"/>
    <property type="molecule type" value="Genomic_DNA"/>
</dbReference>
<reference evidence="1" key="2">
    <citation type="journal article" date="2021" name="Microbiol. Resour. Announc.">
        <title>Complete Genome Sequence of Thermus thermophilus Strain HB5018, Isolated from Mine Hot Spring in Japan.</title>
        <authorList>
            <person name="Miyazaki K."/>
            <person name="Moriya T."/>
            <person name="Nemoto N."/>
            <person name="Oshima T."/>
            <person name="Yura K."/>
            <person name="Bessho Y."/>
        </authorList>
    </citation>
    <scope>NUCLEOTIDE SEQUENCE</scope>
    <source>
        <strain evidence="1">HB5018</strain>
    </source>
</reference>
<dbReference type="Proteomes" id="UP000279841">
    <property type="component" value="Chromosome"/>
</dbReference>
<dbReference type="AlphaFoldDB" id="A0A3P4AVZ6"/>
<name>A0A3P4AVZ6_THETH</name>
<sequence>MAEDGTRTALGLWHRGGESRFALEGLPQGGAFEVQLSDGLGVRTLVFPR</sequence>
<dbReference type="Proteomes" id="UP000596099">
    <property type="component" value="Chromosome"/>
</dbReference>
<reference evidence="2 3" key="1">
    <citation type="submission" date="2018-10" db="EMBL/GenBank/DDBJ databases">
        <authorList>
            <person name="Peiro R."/>
            <person name="Begona"/>
            <person name="Cbmso G."/>
            <person name="Lopez M."/>
            <person name="Gonzalez S."/>
            <person name="Sacristan E."/>
            <person name="Castillo E."/>
        </authorList>
    </citation>
    <scope>NUCLEOTIDE SEQUENCE [LARGE SCALE GENOMIC DNA]</scope>
    <source>
        <strain evidence="2">TTHNAR1</strain>
    </source>
</reference>
<proteinExistence type="predicted"/>
<accession>A0A3P4AVZ6</accession>
<organism evidence="2 3">
    <name type="scientific">Thermus thermophilus</name>
    <dbReference type="NCBI Taxonomy" id="274"/>
    <lineage>
        <taxon>Bacteria</taxon>
        <taxon>Thermotogati</taxon>
        <taxon>Deinococcota</taxon>
        <taxon>Deinococci</taxon>
        <taxon>Thermales</taxon>
        <taxon>Thermaceae</taxon>
        <taxon>Thermus</taxon>
    </lineage>
</organism>
<protein>
    <submittedName>
        <fullName evidence="2">Uncharacterized protein</fullName>
    </submittedName>
</protein>
<evidence type="ECO:0000313" key="2">
    <source>
        <dbReference type="EMBL" id="VCU54163.1"/>
    </source>
</evidence>
<dbReference type="RefSeq" id="WP_008633896.1">
    <property type="nucleotide sequence ID" value="NZ_AP019801.1"/>
</dbReference>
<evidence type="ECO:0000313" key="4">
    <source>
        <dbReference type="Proteomes" id="UP000596099"/>
    </source>
</evidence>
<dbReference type="GeneID" id="44157301"/>
<gene>
    <name evidence="1" type="ORF">TthHB5018_20450</name>
    <name evidence="2" type="ORF">TTHN1_01965</name>
</gene>